<proteinExistence type="inferred from homology"/>
<dbReference type="GO" id="GO:0009733">
    <property type="term" value="P:response to auxin"/>
    <property type="evidence" value="ECO:0000318"/>
    <property type="project" value="GO_Central"/>
</dbReference>
<dbReference type="KEGG" id="egr:104448147"/>
<keyword evidence="2" id="KW-0217">Developmental protein</keyword>
<reference evidence="4" key="1">
    <citation type="submission" date="2013-07" db="EMBL/GenBank/DDBJ databases">
        <title>The genome of Eucalyptus grandis.</title>
        <authorList>
            <person name="Schmutz J."/>
            <person name="Hayes R."/>
            <person name="Myburg A."/>
            <person name="Tuskan G."/>
            <person name="Grattapaglia D."/>
            <person name="Rokhsar D.S."/>
        </authorList>
    </citation>
    <scope>NUCLEOTIDE SEQUENCE</scope>
    <source>
        <tissue evidence="4">Leaf extractions</tissue>
    </source>
</reference>
<organism evidence="4">
    <name type="scientific">Eucalyptus grandis</name>
    <name type="common">Flooded gum</name>
    <dbReference type="NCBI Taxonomy" id="71139"/>
    <lineage>
        <taxon>Eukaryota</taxon>
        <taxon>Viridiplantae</taxon>
        <taxon>Streptophyta</taxon>
        <taxon>Embryophyta</taxon>
        <taxon>Tracheophyta</taxon>
        <taxon>Spermatophyta</taxon>
        <taxon>Magnoliopsida</taxon>
        <taxon>eudicotyledons</taxon>
        <taxon>Gunneridae</taxon>
        <taxon>Pentapetalae</taxon>
        <taxon>rosids</taxon>
        <taxon>malvids</taxon>
        <taxon>Myrtales</taxon>
        <taxon>Myrtaceae</taxon>
        <taxon>Myrtoideae</taxon>
        <taxon>Eucalypteae</taxon>
        <taxon>Eucalyptus</taxon>
    </lineage>
</organism>
<dbReference type="OMA" id="CFGHREE"/>
<dbReference type="GO" id="GO:0009741">
    <property type="term" value="P:response to brassinosteroid"/>
    <property type="evidence" value="ECO:0000318"/>
    <property type="project" value="GO_Central"/>
</dbReference>
<dbReference type="EMBL" id="KK198758">
    <property type="protein sequence ID" value="KCW66842.1"/>
    <property type="molecule type" value="Genomic_DNA"/>
</dbReference>
<dbReference type="Gramene" id="KCW66842">
    <property type="protein sequence ID" value="KCW66842"/>
    <property type="gene ID" value="EUGRSUZ_F00604"/>
</dbReference>
<dbReference type="GO" id="GO:0009737">
    <property type="term" value="P:response to abscisic acid"/>
    <property type="evidence" value="ECO:0000318"/>
    <property type="project" value="GO_Central"/>
</dbReference>
<dbReference type="STRING" id="71139.A0A059BKU4"/>
<name>A0A059BKU4_EUCGR</name>
<dbReference type="InterPro" id="IPR003676">
    <property type="entry name" value="SAUR_fam"/>
</dbReference>
<sequence>MALGKSGKLSQTPVIKQIVRRCSSFGKIKHACDQEGLPLDVPKGHFVVYVGERRSRHVVPIDFLTRPDFQGLLQQAEEQFGFHHETGLTIPCGEEEFVSLCFGHREEFRSPKPSLR</sequence>
<dbReference type="InParanoid" id="A0A059BKU4"/>
<evidence type="ECO:0000256" key="3">
    <source>
        <dbReference type="ARBA" id="ARBA00022604"/>
    </source>
</evidence>
<dbReference type="GO" id="GO:0009639">
    <property type="term" value="P:response to red or far red light"/>
    <property type="evidence" value="ECO:0000318"/>
    <property type="project" value="GO_Central"/>
</dbReference>
<dbReference type="PANTHER" id="PTHR31929">
    <property type="entry name" value="SAUR-LIKE AUXIN-RESPONSIVE PROTEIN FAMILY-RELATED"/>
    <property type="match status" value="1"/>
</dbReference>
<gene>
    <name evidence="4" type="ORF">EUGRSUZ_F00604</name>
</gene>
<dbReference type="Pfam" id="PF02519">
    <property type="entry name" value="Auxin_inducible"/>
    <property type="match status" value="1"/>
</dbReference>
<evidence type="ECO:0000256" key="2">
    <source>
        <dbReference type="ARBA" id="ARBA00022473"/>
    </source>
</evidence>
<evidence type="ECO:0000256" key="1">
    <source>
        <dbReference type="ARBA" id="ARBA00006974"/>
    </source>
</evidence>
<protein>
    <submittedName>
        <fullName evidence="4">Uncharacterized protein</fullName>
    </submittedName>
</protein>
<evidence type="ECO:0000313" key="4">
    <source>
        <dbReference type="EMBL" id="KCW66842.1"/>
    </source>
</evidence>
<comment type="similarity">
    <text evidence="1">Belongs to the ARG7 family.</text>
</comment>
<dbReference type="OrthoDB" id="1474073at2759"/>
<dbReference type="eggNOG" id="ENOG502RZ3M">
    <property type="taxonomic scope" value="Eukaryota"/>
</dbReference>
<keyword evidence="3" id="KW-0341">Growth regulation</keyword>
<dbReference type="AlphaFoldDB" id="A0A059BKU4"/>
<accession>A0A059BKU4</accession>